<dbReference type="OrthoDB" id="9802640at2"/>
<evidence type="ECO:0000313" key="4">
    <source>
        <dbReference type="Proteomes" id="UP000278006"/>
    </source>
</evidence>
<evidence type="ECO:0000259" key="2">
    <source>
        <dbReference type="Pfam" id="PF13020"/>
    </source>
</evidence>
<dbReference type="Proteomes" id="UP000278006">
    <property type="component" value="Unassembled WGS sequence"/>
</dbReference>
<evidence type="ECO:0000313" key="3">
    <source>
        <dbReference type="EMBL" id="RMX05671.1"/>
    </source>
</evidence>
<evidence type="ECO:0000256" key="1">
    <source>
        <dbReference type="SAM" id="MobiDB-lite"/>
    </source>
</evidence>
<protein>
    <submittedName>
        <fullName evidence="3">DUF3883 domain-containing protein</fullName>
    </submittedName>
</protein>
<dbReference type="Pfam" id="PF13020">
    <property type="entry name" value="NOV_C"/>
    <property type="match status" value="1"/>
</dbReference>
<dbReference type="RefSeq" id="WP_122229156.1">
    <property type="nucleotide sequence ID" value="NZ_RDQO01000003.1"/>
</dbReference>
<gene>
    <name evidence="3" type="ORF">D8I35_10795</name>
</gene>
<feature type="domain" description="Protein NO VEIN C-terminal" evidence="2">
    <location>
        <begin position="201"/>
        <end position="286"/>
    </location>
</feature>
<organism evidence="3 4">
    <name type="scientific">Corticibacter populi</name>
    <dbReference type="NCBI Taxonomy" id="1550736"/>
    <lineage>
        <taxon>Bacteria</taxon>
        <taxon>Pseudomonadati</taxon>
        <taxon>Pseudomonadota</taxon>
        <taxon>Betaproteobacteria</taxon>
        <taxon>Burkholderiales</taxon>
        <taxon>Comamonadaceae</taxon>
        <taxon>Corticibacter</taxon>
    </lineage>
</organism>
<name>A0A3M6QS49_9BURK</name>
<dbReference type="InterPro" id="IPR024975">
    <property type="entry name" value="NOV_C"/>
</dbReference>
<sequence>MPILFCNVGWMERYQGIRTDDQISGGGAYVKKEGRGHEVCNFSPDKDTLYGYVQAPGAQINLDRLGATSGDDSITGTTVVWTATRPGGGTTIVGWYKDATVFRDYKKFKNPPRAQSQNGIDGYRITAPAGSATLLPVDARVFEIPRQVKGGMGQSNVWYADSPESAELVEKVRELIESGQSPHARRPKHDRAQDQERKARVEKAAVHACCTHFEKLGYDVVSVEKDNVGWDLVAKSGRSSLRIEVKGLSGTAFSIELTPNEYNAFAQQANDYRLAVVTDALKSPRLSICRYSNEQTAWVVEDNDGRALEIKVKQSASITCI</sequence>
<dbReference type="EMBL" id="RDQO01000003">
    <property type="protein sequence ID" value="RMX05671.1"/>
    <property type="molecule type" value="Genomic_DNA"/>
</dbReference>
<reference evidence="3 4" key="1">
    <citation type="submission" date="2018-10" db="EMBL/GenBank/DDBJ databases">
        <title>Draft genome of Cortibacter populi DSM10536.</title>
        <authorList>
            <person name="Bernier A.-M."/>
            <person name="Bernard K."/>
        </authorList>
    </citation>
    <scope>NUCLEOTIDE SEQUENCE [LARGE SCALE GENOMIC DNA]</scope>
    <source>
        <strain evidence="3 4">DSM 105136</strain>
    </source>
</reference>
<proteinExistence type="predicted"/>
<accession>A0A3M6QS49</accession>
<comment type="caution">
    <text evidence="3">The sequence shown here is derived from an EMBL/GenBank/DDBJ whole genome shotgun (WGS) entry which is preliminary data.</text>
</comment>
<keyword evidence="4" id="KW-1185">Reference proteome</keyword>
<feature type="region of interest" description="Disordered" evidence="1">
    <location>
        <begin position="177"/>
        <end position="197"/>
    </location>
</feature>
<dbReference type="AlphaFoldDB" id="A0A3M6QS49"/>